<keyword evidence="2" id="KW-1185">Reference proteome</keyword>
<dbReference type="AlphaFoldDB" id="A0A5C7ESK5"/>
<dbReference type="Proteomes" id="UP000321201">
    <property type="component" value="Unassembled WGS sequence"/>
</dbReference>
<reference evidence="1 2" key="1">
    <citation type="submission" date="2019-08" db="EMBL/GenBank/DDBJ databases">
        <title>Pelomicrobium methylotrophicum gen. nov., sp. nov. a moderately thermophilic, facultatively anaerobic, lithoautotrophic and methylotrophic bacterium isolated from a terrestrial mud volcano.</title>
        <authorList>
            <person name="Slobodkina G.B."/>
            <person name="Merkel A.Y."/>
            <person name="Slobodkin A.I."/>
        </authorList>
    </citation>
    <scope>NUCLEOTIDE SEQUENCE [LARGE SCALE GENOMIC DNA]</scope>
    <source>
        <strain evidence="1 2">SM250</strain>
    </source>
</reference>
<evidence type="ECO:0000313" key="1">
    <source>
        <dbReference type="EMBL" id="TXF11184.1"/>
    </source>
</evidence>
<proteinExistence type="predicted"/>
<dbReference type="EMBL" id="VPFL01000016">
    <property type="protein sequence ID" value="TXF11184.1"/>
    <property type="molecule type" value="Genomic_DNA"/>
</dbReference>
<sequence length="159" mass="18572">MIVSEERVESAKACLVGWLDDLEKHAHEIVEAHWARVREEEGKRSGWQHKSQLQLRCLRRGNTLIAEWVKIRWVGSMARGTRTGLREPLRKGRGPSYRLETLTRLSRDWEKTIVEETEKRLSEIRRQWGHITKALLYLRFASGETGKKKSIKNKEVSNG</sequence>
<dbReference type="InterPro" id="IPR045809">
    <property type="entry name" value="MobI"/>
</dbReference>
<evidence type="ECO:0000313" key="2">
    <source>
        <dbReference type="Proteomes" id="UP000321201"/>
    </source>
</evidence>
<gene>
    <name evidence="1" type="ORF">FR698_11760</name>
</gene>
<comment type="caution">
    <text evidence="1">The sequence shown here is derived from an EMBL/GenBank/DDBJ whole genome shotgun (WGS) entry which is preliminary data.</text>
</comment>
<accession>A0A5C7ESK5</accession>
<name>A0A5C7ESK5_9PROT</name>
<dbReference type="Pfam" id="PF19456">
    <property type="entry name" value="MobI"/>
    <property type="match status" value="1"/>
</dbReference>
<dbReference type="OrthoDB" id="8547785at2"/>
<dbReference type="RefSeq" id="WP_147800395.1">
    <property type="nucleotide sequence ID" value="NZ_VPFL01000016.1"/>
</dbReference>
<protein>
    <submittedName>
        <fullName evidence="1">Uncharacterized protein</fullName>
    </submittedName>
</protein>
<dbReference type="InParanoid" id="A0A5C7ESK5"/>
<organism evidence="1 2">
    <name type="scientific">Pelomicrobium methylotrophicum</name>
    <dbReference type="NCBI Taxonomy" id="2602750"/>
    <lineage>
        <taxon>Bacteria</taxon>
        <taxon>Pseudomonadati</taxon>
        <taxon>Pseudomonadota</taxon>
        <taxon>Hydrogenophilia</taxon>
        <taxon>Hydrogenophilia incertae sedis</taxon>
        <taxon>Pelomicrobium</taxon>
    </lineage>
</organism>